<evidence type="ECO:0000256" key="1">
    <source>
        <dbReference type="SAM" id="Phobius"/>
    </source>
</evidence>
<comment type="caution">
    <text evidence="2">The sequence shown here is derived from an EMBL/GenBank/DDBJ whole genome shotgun (WGS) entry which is preliminary data.</text>
</comment>
<protein>
    <recommendedName>
        <fullName evidence="4">Sulfate transporter</fullName>
    </recommendedName>
</protein>
<evidence type="ECO:0008006" key="4">
    <source>
        <dbReference type="Google" id="ProtNLM"/>
    </source>
</evidence>
<evidence type="ECO:0000313" key="3">
    <source>
        <dbReference type="Proteomes" id="UP001501588"/>
    </source>
</evidence>
<name>A0ABP3PTF0_9PROT</name>
<keyword evidence="1" id="KW-0472">Membrane</keyword>
<accession>A0ABP3PTF0</accession>
<keyword evidence="3" id="KW-1185">Reference proteome</keyword>
<dbReference type="EMBL" id="BAAAFZ010000009">
    <property type="protein sequence ID" value="GAA0574790.1"/>
    <property type="molecule type" value="Genomic_DNA"/>
</dbReference>
<dbReference type="Proteomes" id="UP001501588">
    <property type="component" value="Unassembled WGS sequence"/>
</dbReference>
<keyword evidence="1" id="KW-0812">Transmembrane</keyword>
<proteinExistence type="predicted"/>
<sequence length="184" mass="17930">MSGAPRPTLAGEAGGAFGDLGTLLPILLGAIAVGGLAPGGALVGFGLALVATGLFYRLPLPVQPMKAVGALIVAGGLAPGEVAAAGLAGGAVLLLLGLTGAVGWAARAVPRSAVLGLQLGVGLGMAWMGSGHESGLGVRLARTDAEQSPLEQASAPSLGCRARAGWRVTTSVCRRPAKRSSTPP</sequence>
<dbReference type="Pfam" id="PF16983">
    <property type="entry name" value="MFS_MOT1"/>
    <property type="match status" value="1"/>
</dbReference>
<reference evidence="3" key="1">
    <citation type="journal article" date="2019" name="Int. J. Syst. Evol. Microbiol.">
        <title>The Global Catalogue of Microorganisms (GCM) 10K type strain sequencing project: providing services to taxonomists for standard genome sequencing and annotation.</title>
        <authorList>
            <consortium name="The Broad Institute Genomics Platform"/>
            <consortium name="The Broad Institute Genome Sequencing Center for Infectious Disease"/>
            <person name="Wu L."/>
            <person name="Ma J."/>
        </authorList>
    </citation>
    <scope>NUCLEOTIDE SEQUENCE [LARGE SCALE GENOMIC DNA]</scope>
    <source>
        <strain evidence="3">JCM 9933</strain>
    </source>
</reference>
<evidence type="ECO:0000313" key="2">
    <source>
        <dbReference type="EMBL" id="GAA0574790.1"/>
    </source>
</evidence>
<feature type="transmembrane region" description="Helical" evidence="1">
    <location>
        <begin position="68"/>
        <end position="96"/>
    </location>
</feature>
<dbReference type="InterPro" id="IPR031563">
    <property type="entry name" value="MOT1/MOT2"/>
</dbReference>
<dbReference type="PANTHER" id="PTHR31970">
    <property type="match status" value="1"/>
</dbReference>
<gene>
    <name evidence="2" type="ORF">GCM10009416_11870</name>
</gene>
<dbReference type="PANTHER" id="PTHR31970:SF9">
    <property type="entry name" value="MOLYBDATE TRANSPORTER 2"/>
    <property type="match status" value="1"/>
</dbReference>
<feature type="transmembrane region" description="Helical" evidence="1">
    <location>
        <begin position="26"/>
        <end position="56"/>
    </location>
</feature>
<organism evidence="2 3">
    <name type="scientific">Craurococcus roseus</name>
    <dbReference type="NCBI Taxonomy" id="77585"/>
    <lineage>
        <taxon>Bacteria</taxon>
        <taxon>Pseudomonadati</taxon>
        <taxon>Pseudomonadota</taxon>
        <taxon>Alphaproteobacteria</taxon>
        <taxon>Acetobacterales</taxon>
        <taxon>Acetobacteraceae</taxon>
        <taxon>Craurococcus</taxon>
    </lineage>
</organism>
<keyword evidence="1" id="KW-1133">Transmembrane helix</keyword>